<name>A0A9P4MN63_9PLEO</name>
<feature type="region of interest" description="Disordered" evidence="1">
    <location>
        <begin position="909"/>
        <end position="936"/>
    </location>
</feature>
<feature type="domain" description="SAC3/GANP/THP3 conserved" evidence="2">
    <location>
        <begin position="421"/>
        <end position="718"/>
    </location>
</feature>
<dbReference type="GO" id="GO:0006406">
    <property type="term" value="P:mRNA export from nucleus"/>
    <property type="evidence" value="ECO:0007669"/>
    <property type="project" value="TreeGrafter"/>
</dbReference>
<feature type="compositionally biased region" description="Low complexity" evidence="1">
    <location>
        <begin position="203"/>
        <end position="217"/>
    </location>
</feature>
<dbReference type="Pfam" id="PF03399">
    <property type="entry name" value="SAC3_GANP"/>
    <property type="match status" value="1"/>
</dbReference>
<dbReference type="Proteomes" id="UP000799536">
    <property type="component" value="Unassembled WGS sequence"/>
</dbReference>
<feature type="region of interest" description="Disordered" evidence="1">
    <location>
        <begin position="1423"/>
        <end position="1443"/>
    </location>
</feature>
<feature type="compositionally biased region" description="Polar residues" evidence="1">
    <location>
        <begin position="218"/>
        <end position="240"/>
    </location>
</feature>
<feature type="region of interest" description="Disordered" evidence="1">
    <location>
        <begin position="1"/>
        <end position="367"/>
    </location>
</feature>
<feature type="compositionally biased region" description="Polar residues" evidence="1">
    <location>
        <begin position="319"/>
        <end position="336"/>
    </location>
</feature>
<dbReference type="InterPro" id="IPR045107">
    <property type="entry name" value="SAC3/GANP/THP3"/>
</dbReference>
<feature type="compositionally biased region" description="Basic and acidic residues" evidence="1">
    <location>
        <begin position="1340"/>
        <end position="1352"/>
    </location>
</feature>
<proteinExistence type="predicted"/>
<feature type="compositionally biased region" description="Acidic residues" evidence="1">
    <location>
        <begin position="1479"/>
        <end position="1519"/>
    </location>
</feature>
<feature type="compositionally biased region" description="Low complexity" evidence="1">
    <location>
        <begin position="60"/>
        <end position="71"/>
    </location>
</feature>
<comment type="caution">
    <text evidence="3">The sequence shown here is derived from an EMBL/GenBank/DDBJ whole genome shotgun (WGS) entry which is preliminary data.</text>
</comment>
<protein>
    <recommendedName>
        <fullName evidence="2">SAC3/GANP/THP3 conserved domain-containing protein</fullName>
    </recommendedName>
</protein>
<dbReference type="GO" id="GO:0070390">
    <property type="term" value="C:transcription export complex 2"/>
    <property type="evidence" value="ECO:0007669"/>
    <property type="project" value="TreeGrafter"/>
</dbReference>
<sequence>MTRPRGRGGPRSGGATAGGEGRGRGDNNERGRGRGNNPYVPPGGRDQSTRARGSARGGLNNNSPRGGNISRGRGRGKDNQQVGNAFHLNARSQQSASSSQLRSASQFPGDSSESQPMQRTKSNESNSSQQSNNSQKSGSPRNSFGSGDEQSTSRNSLQGLAPDEEERRKVRALRFAPKGSVDQTRKNPSPFTQPGSSDQRPASRSGFPQSGFSGQQQKPNTPFTQSGFGSEQQKPNNAFGQPTFGIAQEKESSPFAQFGAGNDAQKNTTPFSGPSFGGQKQTGINFFAQSGFENEPQKGIGSVGQRGFGNAQPKGAGSFEQTGFVNTQQKGSSPLAQTGFGHLKQTSSSSASHSSPPRLAKLQSTANIPKSDYAKRYEYLKSQRPKEIAKAVAAKKMADPDPDVKVSLEGAINIVGECEDMCPEYERLRRIVQDDVMPLECDPSTLGGKRWDRVPDEARMIKKFRRSAAGVEPQIPSDLRPPRTLMKTVEYMFGPLLDQTDFTTANAFLWDRSRAIRNDFSIQDSRKPEDLRVQKDVYVRIARFHVLSIHQMTRTDVTIPDTYSQQQDVEQFKNTMHTLKEIMGSEKIKASSDEGEIAAYDIVFGMVVGQEQRGFEMYPAYVQEHPTFQAAYRIMRAGTMGFFNEIRSPATPYLLACAAEYHFNNVRHAMIKRLVTTYRQGGPNRIEDWSIADATTALAFDTADETEAFCKHYGLSFKNSADGTRFLDFNKAPRNGLDKVHIWTKSAFSKNLVEAKRHGQSWSDLISGTEAPSLPAPIPTASSIPLEEADDSLFVPETPFNAVGSSAFGLPSSGKLDASVSPFKPADHVFQAGRQEESQSSPKPPLDPVFGKPVVFPPAASPFQFPKAAGITSPAYPVSLPTQEVPAAAPAAVLQPDAAHLEEQRRKEQLDQEKAAALEEQRRQEELQRQKAAAEAEAQKREEMRLLLQQREEEARQEALRLQRLREEELQQQRILEQQRQQEQLRQLQLLQEQQAALEAQRRQEHIQQQKDTAMGKLAQNVVLQASQTNRYRSEDGKTGLLFDIVEVTVEDIFNDVKSQMDLEKADDFIRQHLVKKVYAFWRQKAHAKRLRSHGQRRRQQIAQGDFGHSVLGPQPKMSNTTVSSFQEDAGRMNAAGDSDTSRHSITRQAQRKTSKAPKTRVKVSNPPNATVPTRSATGSSPEPRMKKSLLGTMYNDPNERLDRTQTDWFKLRAQGIDPSTRRRKRSAEVNPKDNAVTGHQRQGSNDQKRLCTSLTSRTTPLPPPADDEERFARIRAVLQKSKQTSTPPQRISFTPRQSYGKAITQAKALDSDNHPVLQPACERHRIFDETEAFSPEETENLHINDSAEKKSVSSASKATPPTTSTFSRSLPVLNKFTSKASNVNVPAYRLRTSRFIPKELYGKGREAVRDFRASLKPKGVTKSTFITKQRQARQGPLMLSSPFPAQQSFVSQAQSQVNNDDDFSLYEDENGQLLSATDQDEDGDAEMSGEDEEYDDDDDDDDVEDQEEQEYEENDEEDQRTRASNWSVGSRFNAGAQEEEKGASVDDAIELSD</sequence>
<gene>
    <name evidence="3" type="ORF">GQ43DRAFT_476009</name>
</gene>
<evidence type="ECO:0000256" key="1">
    <source>
        <dbReference type="SAM" id="MobiDB-lite"/>
    </source>
</evidence>
<dbReference type="PANTHER" id="PTHR12436">
    <property type="entry name" value="80 KDA MCM3-ASSOCIATED PROTEIN"/>
    <property type="match status" value="1"/>
</dbReference>
<feature type="compositionally biased region" description="Polar residues" evidence="1">
    <location>
        <begin position="1166"/>
        <end position="1181"/>
    </location>
</feature>
<feature type="compositionally biased region" description="Low complexity" evidence="1">
    <location>
        <begin position="90"/>
        <end position="106"/>
    </location>
</feature>
<feature type="compositionally biased region" description="Polar residues" evidence="1">
    <location>
        <begin position="186"/>
        <end position="202"/>
    </location>
</feature>
<dbReference type="PANTHER" id="PTHR12436:SF3">
    <property type="entry name" value="GERMINAL-CENTER ASSOCIATED NUCLEAR PROTEIN"/>
    <property type="match status" value="1"/>
</dbReference>
<evidence type="ECO:0000313" key="3">
    <source>
        <dbReference type="EMBL" id="KAF2196791.1"/>
    </source>
</evidence>
<feature type="compositionally biased region" description="Polar residues" evidence="1">
    <location>
        <begin position="264"/>
        <end position="292"/>
    </location>
</feature>
<feature type="compositionally biased region" description="Low complexity" evidence="1">
    <location>
        <begin position="1353"/>
        <end position="1368"/>
    </location>
</feature>
<dbReference type="InterPro" id="IPR005062">
    <property type="entry name" value="SAC3/GANP/THP3_conserved"/>
</dbReference>
<feature type="compositionally biased region" description="Polar residues" evidence="1">
    <location>
        <begin position="108"/>
        <end position="120"/>
    </location>
</feature>
<dbReference type="EMBL" id="ML994322">
    <property type="protein sequence ID" value="KAF2196791.1"/>
    <property type="molecule type" value="Genomic_DNA"/>
</dbReference>
<feature type="region of interest" description="Disordered" evidence="1">
    <location>
        <begin position="1335"/>
        <end position="1369"/>
    </location>
</feature>
<reference evidence="3" key="1">
    <citation type="journal article" date="2020" name="Stud. Mycol.">
        <title>101 Dothideomycetes genomes: a test case for predicting lifestyles and emergence of pathogens.</title>
        <authorList>
            <person name="Haridas S."/>
            <person name="Albert R."/>
            <person name="Binder M."/>
            <person name="Bloem J."/>
            <person name="Labutti K."/>
            <person name="Salamov A."/>
            <person name="Andreopoulos B."/>
            <person name="Baker S."/>
            <person name="Barry K."/>
            <person name="Bills G."/>
            <person name="Bluhm B."/>
            <person name="Cannon C."/>
            <person name="Castanera R."/>
            <person name="Culley D."/>
            <person name="Daum C."/>
            <person name="Ezra D."/>
            <person name="Gonzalez J."/>
            <person name="Henrissat B."/>
            <person name="Kuo A."/>
            <person name="Liang C."/>
            <person name="Lipzen A."/>
            <person name="Lutzoni F."/>
            <person name="Magnuson J."/>
            <person name="Mondo S."/>
            <person name="Nolan M."/>
            <person name="Ohm R."/>
            <person name="Pangilinan J."/>
            <person name="Park H.-J."/>
            <person name="Ramirez L."/>
            <person name="Alfaro M."/>
            <person name="Sun H."/>
            <person name="Tritt A."/>
            <person name="Yoshinaga Y."/>
            <person name="Zwiers L.-H."/>
            <person name="Turgeon B."/>
            <person name="Goodwin S."/>
            <person name="Spatafora J."/>
            <person name="Crous P."/>
            <person name="Grigoriev I."/>
        </authorList>
    </citation>
    <scope>NUCLEOTIDE SEQUENCE</scope>
    <source>
        <strain evidence="3">ATCC 74209</strain>
    </source>
</reference>
<feature type="compositionally biased region" description="Basic and acidic residues" evidence="1">
    <location>
        <begin position="21"/>
        <end position="32"/>
    </location>
</feature>
<dbReference type="OrthoDB" id="264795at2759"/>
<feature type="region of interest" description="Disordered" evidence="1">
    <location>
        <begin position="1213"/>
        <end position="1250"/>
    </location>
</feature>
<organism evidence="3 4">
    <name type="scientific">Delitschia confertaspora ATCC 74209</name>
    <dbReference type="NCBI Taxonomy" id="1513339"/>
    <lineage>
        <taxon>Eukaryota</taxon>
        <taxon>Fungi</taxon>
        <taxon>Dikarya</taxon>
        <taxon>Ascomycota</taxon>
        <taxon>Pezizomycotina</taxon>
        <taxon>Dothideomycetes</taxon>
        <taxon>Pleosporomycetidae</taxon>
        <taxon>Pleosporales</taxon>
        <taxon>Delitschiaceae</taxon>
        <taxon>Delitschia</taxon>
    </lineage>
</organism>
<evidence type="ECO:0000259" key="2">
    <source>
        <dbReference type="Pfam" id="PF03399"/>
    </source>
</evidence>
<feature type="compositionally biased region" description="Gly residues" evidence="1">
    <location>
        <begin position="9"/>
        <end position="20"/>
    </location>
</feature>
<feature type="compositionally biased region" description="Basic residues" evidence="1">
    <location>
        <begin position="1150"/>
        <end position="1162"/>
    </location>
</feature>
<dbReference type="Gene3D" id="1.25.40.990">
    <property type="match status" value="1"/>
</dbReference>
<accession>A0A9P4MN63</accession>
<dbReference type="GO" id="GO:0005737">
    <property type="term" value="C:cytoplasm"/>
    <property type="evidence" value="ECO:0007669"/>
    <property type="project" value="TreeGrafter"/>
</dbReference>
<evidence type="ECO:0000313" key="4">
    <source>
        <dbReference type="Proteomes" id="UP000799536"/>
    </source>
</evidence>
<feature type="compositionally biased region" description="Basic residues" evidence="1">
    <location>
        <begin position="1090"/>
        <end position="1100"/>
    </location>
</feature>
<feature type="compositionally biased region" description="Polar residues" evidence="1">
    <location>
        <begin position="140"/>
        <end position="158"/>
    </location>
</feature>
<feature type="compositionally biased region" description="Low complexity" evidence="1">
    <location>
        <begin position="123"/>
        <end position="139"/>
    </location>
</feature>
<feature type="compositionally biased region" description="Polar residues" evidence="1">
    <location>
        <begin position="1117"/>
        <end position="1127"/>
    </location>
</feature>
<keyword evidence="4" id="KW-1185">Reference proteome</keyword>
<feature type="region of interest" description="Disordered" evidence="1">
    <location>
        <begin position="1090"/>
        <end position="1201"/>
    </location>
</feature>
<feature type="region of interest" description="Disordered" evidence="1">
    <location>
        <begin position="1474"/>
        <end position="1554"/>
    </location>
</feature>